<dbReference type="EMBL" id="WKJQ01000001">
    <property type="protein sequence ID" value="MRW97714.1"/>
    <property type="molecule type" value="Genomic_DNA"/>
</dbReference>
<dbReference type="Pfam" id="PF25947">
    <property type="entry name" value="WHD_halo_double"/>
    <property type="match status" value="1"/>
</dbReference>
<reference evidence="1 2" key="1">
    <citation type="submission" date="2019-11" db="EMBL/GenBank/DDBJ databases">
        <title>Whole genome sequence of Haloferax sp. MBLA0078.</title>
        <authorList>
            <person name="Seo M.-J."/>
            <person name="Cho E.-S."/>
        </authorList>
    </citation>
    <scope>NUCLEOTIDE SEQUENCE [LARGE SCALE GENOMIC DNA]</scope>
    <source>
        <strain evidence="1 2">MBLA0078</strain>
    </source>
</reference>
<comment type="caution">
    <text evidence="1">The sequence shown here is derived from an EMBL/GenBank/DDBJ whole genome shotgun (WGS) entry which is preliminary data.</text>
</comment>
<protein>
    <submittedName>
        <fullName evidence="1">Uncharacterized protein</fullName>
    </submittedName>
</protein>
<keyword evidence="2" id="KW-1185">Reference proteome</keyword>
<sequence>MRRKPVPPAPESVDRLWEAHRAVPLVPGTEDDCCGRLATRLDVTPDEGRDWLVFCQSLGLARETGRGFERLRDERSLDDLATAFEANVFGAREVLDTLANSDGSVTADAVFEAFEPTVPNWERHRDPNGWERRWRGRVTALLDWAVLFGIARIEDGGYVAVDGRSLDAD</sequence>
<gene>
    <name evidence="1" type="ORF">GJR99_14185</name>
</gene>
<dbReference type="Proteomes" id="UP000443423">
    <property type="component" value="Unassembled WGS sequence"/>
</dbReference>
<evidence type="ECO:0000313" key="2">
    <source>
        <dbReference type="Proteomes" id="UP000443423"/>
    </source>
</evidence>
<organism evidence="1 2">
    <name type="scientific">Haloferax marinum</name>
    <dbReference type="NCBI Taxonomy" id="2666143"/>
    <lineage>
        <taxon>Archaea</taxon>
        <taxon>Methanobacteriati</taxon>
        <taxon>Methanobacteriota</taxon>
        <taxon>Stenosarchaea group</taxon>
        <taxon>Halobacteria</taxon>
        <taxon>Halobacteriales</taxon>
        <taxon>Haloferacaceae</taxon>
        <taxon>Haloferax</taxon>
    </lineage>
</organism>
<proteinExistence type="predicted"/>
<dbReference type="RefSeq" id="WP_151113263.1">
    <property type="nucleotide sequence ID" value="NZ_WKJQ01000001.1"/>
</dbReference>
<accession>A0A6A8G9H0</accession>
<dbReference type="InterPro" id="IPR058821">
    <property type="entry name" value="Double_WHD-containing_halo"/>
</dbReference>
<evidence type="ECO:0000313" key="1">
    <source>
        <dbReference type="EMBL" id="MRW97714.1"/>
    </source>
</evidence>
<name>A0A6A8G9H0_9EURY</name>
<dbReference type="AlphaFoldDB" id="A0A6A8G9H0"/>